<feature type="repeat" description="PPR" evidence="2">
    <location>
        <begin position="230"/>
        <end position="265"/>
    </location>
</feature>
<feature type="domain" description="Reverse transcriptase zinc-binding" evidence="4">
    <location>
        <begin position="743"/>
        <end position="837"/>
    </location>
</feature>
<feature type="repeat" description="PPR" evidence="2">
    <location>
        <begin position="274"/>
        <end position="308"/>
    </location>
</feature>
<dbReference type="FunFam" id="1.25.40.10:FF:000090">
    <property type="entry name" value="Pentatricopeptide repeat-containing protein, chloroplastic"/>
    <property type="match status" value="1"/>
</dbReference>
<dbReference type="GO" id="GO:0003723">
    <property type="term" value="F:RNA binding"/>
    <property type="evidence" value="ECO:0007669"/>
    <property type="project" value="InterPro"/>
</dbReference>
<sequence length="939" mass="106301">MSTLYNTLRSTRNIIAHRIRAFASQTKTNDTTTQLLYQLNKNISHLIRTGRLTEARALFDSIKHRNTVTWNSMITGYVQRREIAKARQLFDEMPHRDVVSWNLIISGYFSCRGSRFVDEGRKLFDQMPQRDGVSWNTVISGYAKNGRMDQALMVFESMPQRNVVSCNALITGFLLNGDVNSAVGFFRTMPERDSASLTGLISGLVRNGELDMAARILIEYGNEGDEKDDLVYAYNILIAGYGQRGMVEEARRLFDGVMSDQGDGNEGQGRLRRNVVSWNSMMMCYVKAGDVVSARELFDRMMERDTCSWNTMISGYVQICDMEEASKLFSKMPSPDELSWNSIISGFAQIGDLKHTKEFFERMPRKNLISWNSIIAGYEKNEDYKGAIELFSQMQLEGERPDRHTFSSILSVCTGLVGLYLGKQIHQFITKTVIPDLPINNSLITMYSRCGEIGDARGVFNEMKLYKDVITWNAMIGGYAFHGFAAQALELFKLMKRLKIQPTYITFISVLNACAHAGLVEEGKQQFNSMINDYGIEPRVEHFASLVDILGRQGQLQEAMDLIDNMPVKPDKAVWGALLGACRVHNNVELAQVAAKALISLEPESSAPYALLFNIYADLGLWDDAERVRVLMEENNVKKQKGSICWCQQQGTATFDGCRIENAFKQKEKKSAPQASDAQADSTSNKGKGQCSQNYLTSSWVSRRDTKLGFPDHCLHARQLMLLSLSTEEDSWGWRPEGGAVFTVNSTYRTVYALSASDILVVPLHAVIFTSIWKCPAPSKVSGFVWQLLHGRIPTRSNLLSRHVIDSDGDSSCVLCGEELETELHLFIYCEIAMLVWLEVFAWLQIPLVLPHNLFSIFNCLLDVGNRKVRKGMIMICCAVVWILWRCRNSILFDNDRSAVDELVEAVKVTSWKWWIGEPSPSTCLFYEWRSEPRLCLLR</sequence>
<dbReference type="FunFam" id="1.25.40.10:FF:000125">
    <property type="entry name" value="Pentatricopeptide repeat-containing protein"/>
    <property type="match status" value="1"/>
</dbReference>
<dbReference type="InterPro" id="IPR046960">
    <property type="entry name" value="PPR_At4g14850-like_plant"/>
</dbReference>
<dbReference type="Pfam" id="PF20431">
    <property type="entry name" value="E_motif"/>
    <property type="match status" value="1"/>
</dbReference>
<keyword evidence="1" id="KW-0677">Repeat</keyword>
<dbReference type="PANTHER" id="PTHR47926:SF468">
    <property type="entry name" value="PENTATRICOPEPTIDE REPEAT-CONTAINING PROTEIN"/>
    <property type="match status" value="1"/>
</dbReference>
<dbReference type="Pfam" id="PF13966">
    <property type="entry name" value="zf-RVT"/>
    <property type="match status" value="1"/>
</dbReference>
<gene>
    <name evidence="5" type="ORF">L195_g004227</name>
</gene>
<dbReference type="InterPro" id="IPR026960">
    <property type="entry name" value="RVT-Znf"/>
</dbReference>
<dbReference type="NCBIfam" id="TIGR00756">
    <property type="entry name" value="PPR"/>
    <property type="match status" value="8"/>
</dbReference>
<dbReference type="InterPro" id="IPR046848">
    <property type="entry name" value="E_motif"/>
</dbReference>
<dbReference type="InterPro" id="IPR011990">
    <property type="entry name" value="TPR-like_helical_dom_sf"/>
</dbReference>
<reference evidence="5 6" key="1">
    <citation type="journal article" date="2014" name="Am. J. Bot.">
        <title>Genome assembly and annotation for red clover (Trifolium pratense; Fabaceae).</title>
        <authorList>
            <person name="Istvanek J."/>
            <person name="Jaros M."/>
            <person name="Krenek A."/>
            <person name="Repkova J."/>
        </authorList>
    </citation>
    <scope>NUCLEOTIDE SEQUENCE [LARGE SCALE GENOMIC DNA]</scope>
    <source>
        <strain evidence="6">cv. Tatra</strain>
        <tissue evidence="5">Young leaves</tissue>
    </source>
</reference>
<dbReference type="PROSITE" id="PS51375">
    <property type="entry name" value="PPR"/>
    <property type="match status" value="7"/>
</dbReference>
<dbReference type="GO" id="GO:0009451">
    <property type="term" value="P:RNA modification"/>
    <property type="evidence" value="ECO:0007669"/>
    <property type="project" value="InterPro"/>
</dbReference>
<comment type="caution">
    <text evidence="5">The sequence shown here is derived from an EMBL/GenBank/DDBJ whole genome shotgun (WGS) entry which is preliminary data.</text>
</comment>
<dbReference type="PANTHER" id="PTHR47926">
    <property type="entry name" value="PENTATRICOPEPTIDE REPEAT-CONTAINING PROTEIN"/>
    <property type="match status" value="1"/>
</dbReference>
<evidence type="ECO:0000256" key="1">
    <source>
        <dbReference type="ARBA" id="ARBA00022737"/>
    </source>
</evidence>
<dbReference type="InterPro" id="IPR002885">
    <property type="entry name" value="PPR_rpt"/>
</dbReference>
<feature type="repeat" description="PPR" evidence="2">
    <location>
        <begin position="336"/>
        <end position="366"/>
    </location>
</feature>
<feature type="repeat" description="PPR" evidence="2">
    <location>
        <begin position="66"/>
        <end position="100"/>
    </location>
</feature>
<dbReference type="Proteomes" id="UP000236291">
    <property type="component" value="Unassembled WGS sequence"/>
</dbReference>
<feature type="region of interest" description="Disordered" evidence="3">
    <location>
        <begin position="669"/>
        <end position="692"/>
    </location>
</feature>
<evidence type="ECO:0000259" key="4">
    <source>
        <dbReference type="Pfam" id="PF13966"/>
    </source>
</evidence>
<dbReference type="EMBL" id="ASHM01002058">
    <property type="protein sequence ID" value="PNY07725.1"/>
    <property type="molecule type" value="Genomic_DNA"/>
</dbReference>
<dbReference type="GO" id="GO:0048731">
    <property type="term" value="P:system development"/>
    <property type="evidence" value="ECO:0007669"/>
    <property type="project" value="UniProtKB-ARBA"/>
</dbReference>
<dbReference type="Pfam" id="PF13041">
    <property type="entry name" value="PPR_2"/>
    <property type="match status" value="3"/>
</dbReference>
<accession>A0A2K3NXF7</accession>
<evidence type="ECO:0000313" key="5">
    <source>
        <dbReference type="EMBL" id="PNY07725.1"/>
    </source>
</evidence>
<protein>
    <submittedName>
        <fullName evidence="5">Pentatricopeptide repeat-containing protein mitochondrial-like</fullName>
    </submittedName>
</protein>
<dbReference type="STRING" id="57577.A0A2K3NXF7"/>
<feature type="repeat" description="PPR" evidence="2">
    <location>
        <begin position="131"/>
        <end position="165"/>
    </location>
</feature>
<proteinExistence type="predicted"/>
<feature type="repeat" description="PPR" evidence="2">
    <location>
        <begin position="367"/>
        <end position="401"/>
    </location>
</feature>
<evidence type="ECO:0000313" key="6">
    <source>
        <dbReference type="Proteomes" id="UP000236291"/>
    </source>
</evidence>
<feature type="repeat" description="PPR" evidence="2">
    <location>
        <begin position="468"/>
        <end position="502"/>
    </location>
</feature>
<evidence type="ECO:0000256" key="2">
    <source>
        <dbReference type="PROSITE-ProRule" id="PRU00708"/>
    </source>
</evidence>
<name>A0A2K3NXF7_TRIPR</name>
<dbReference type="Gene3D" id="1.25.40.10">
    <property type="entry name" value="Tetratricopeptide repeat domain"/>
    <property type="match status" value="5"/>
</dbReference>
<organism evidence="5 6">
    <name type="scientific">Trifolium pratense</name>
    <name type="common">Red clover</name>
    <dbReference type="NCBI Taxonomy" id="57577"/>
    <lineage>
        <taxon>Eukaryota</taxon>
        <taxon>Viridiplantae</taxon>
        <taxon>Streptophyta</taxon>
        <taxon>Embryophyta</taxon>
        <taxon>Tracheophyta</taxon>
        <taxon>Spermatophyta</taxon>
        <taxon>Magnoliopsida</taxon>
        <taxon>eudicotyledons</taxon>
        <taxon>Gunneridae</taxon>
        <taxon>Pentapetalae</taxon>
        <taxon>rosids</taxon>
        <taxon>fabids</taxon>
        <taxon>Fabales</taxon>
        <taxon>Fabaceae</taxon>
        <taxon>Papilionoideae</taxon>
        <taxon>50 kb inversion clade</taxon>
        <taxon>NPAAA clade</taxon>
        <taxon>Hologalegina</taxon>
        <taxon>IRL clade</taxon>
        <taxon>Trifolieae</taxon>
        <taxon>Trifolium</taxon>
    </lineage>
</organism>
<feature type="compositionally biased region" description="Low complexity" evidence="3">
    <location>
        <begin position="672"/>
        <end position="684"/>
    </location>
</feature>
<dbReference type="AlphaFoldDB" id="A0A2K3NXF7"/>
<dbReference type="Pfam" id="PF01535">
    <property type="entry name" value="PPR"/>
    <property type="match status" value="8"/>
</dbReference>
<reference evidence="5 6" key="2">
    <citation type="journal article" date="2017" name="Front. Plant Sci.">
        <title>Gene Classification and Mining of Molecular Markers Useful in Red Clover (Trifolium pratense) Breeding.</title>
        <authorList>
            <person name="Istvanek J."/>
            <person name="Dluhosova J."/>
            <person name="Dluhos P."/>
            <person name="Patkova L."/>
            <person name="Nedelnik J."/>
            <person name="Repkova J."/>
        </authorList>
    </citation>
    <scope>NUCLEOTIDE SEQUENCE [LARGE SCALE GENOMIC DNA]</scope>
    <source>
        <strain evidence="6">cv. Tatra</strain>
        <tissue evidence="5">Young leaves</tissue>
    </source>
</reference>
<evidence type="ECO:0000256" key="3">
    <source>
        <dbReference type="SAM" id="MobiDB-lite"/>
    </source>
</evidence>